<dbReference type="SUPFAM" id="SSF56349">
    <property type="entry name" value="DNA breaking-rejoining enzymes"/>
    <property type="match status" value="1"/>
</dbReference>
<reference evidence="10" key="3">
    <citation type="submission" date="2022-08" db="EMBL/GenBank/DDBJ databases">
        <title>Genome Sequencing of Bacteroides fragilis Group Isolates with Nanopore Technology.</title>
        <authorList>
            <person name="Tisza M.J."/>
            <person name="Smith D."/>
            <person name="Dekker J.P."/>
        </authorList>
    </citation>
    <scope>NUCLEOTIDE SEQUENCE</scope>
    <source>
        <strain evidence="10">BFG-70</strain>
    </source>
</reference>
<gene>
    <name evidence="9" type="ORF">FSA03_13160</name>
    <name evidence="8" type="ORF">FSA06_12865</name>
    <name evidence="10" type="ORF">NXX45_14325</name>
</gene>
<dbReference type="Gene3D" id="1.10.443.10">
    <property type="entry name" value="Intergrase catalytic core"/>
    <property type="match status" value="1"/>
</dbReference>
<dbReference type="EMBL" id="VOHV01000005">
    <property type="protein sequence ID" value="TWV41032.1"/>
    <property type="molecule type" value="Genomic_DNA"/>
</dbReference>
<dbReference type="Proteomes" id="UP001060330">
    <property type="component" value="Chromosome"/>
</dbReference>
<dbReference type="PROSITE" id="PS51898">
    <property type="entry name" value="TYR_RECOMBINASE"/>
    <property type="match status" value="1"/>
</dbReference>
<dbReference type="InterPro" id="IPR035386">
    <property type="entry name" value="Arm-DNA-bind_5"/>
</dbReference>
<dbReference type="InterPro" id="IPR002104">
    <property type="entry name" value="Integrase_catalytic"/>
</dbReference>
<evidence type="ECO:0000256" key="4">
    <source>
        <dbReference type="ARBA" id="ARBA00023172"/>
    </source>
</evidence>
<dbReference type="InterPro" id="IPR050090">
    <property type="entry name" value="Tyrosine_recombinase_XerCD"/>
</dbReference>
<dbReference type="RefSeq" id="WP_008659865.1">
    <property type="nucleotide sequence ID" value="NZ_CABKOU010000002.1"/>
</dbReference>
<evidence type="ECO:0000256" key="5">
    <source>
        <dbReference type="PROSITE-ProRule" id="PRU01248"/>
    </source>
</evidence>
<dbReference type="InterPro" id="IPR010998">
    <property type="entry name" value="Integrase_recombinase_N"/>
</dbReference>
<evidence type="ECO:0000259" key="7">
    <source>
        <dbReference type="PROSITE" id="PS51900"/>
    </source>
</evidence>
<keyword evidence="2" id="KW-0229">DNA integration</keyword>
<dbReference type="GO" id="GO:0015074">
    <property type="term" value="P:DNA integration"/>
    <property type="evidence" value="ECO:0007669"/>
    <property type="project" value="UniProtKB-KW"/>
</dbReference>
<dbReference type="GO" id="GO:0006310">
    <property type="term" value="P:DNA recombination"/>
    <property type="evidence" value="ECO:0007669"/>
    <property type="project" value="UniProtKB-KW"/>
</dbReference>
<evidence type="ECO:0000313" key="8">
    <source>
        <dbReference type="EMBL" id="TWV41032.1"/>
    </source>
</evidence>
<evidence type="ECO:0000259" key="6">
    <source>
        <dbReference type="PROSITE" id="PS51898"/>
    </source>
</evidence>
<dbReference type="Gene3D" id="1.10.150.130">
    <property type="match status" value="1"/>
</dbReference>
<keyword evidence="4" id="KW-0233">DNA recombination</keyword>
<evidence type="ECO:0000313" key="11">
    <source>
        <dbReference type="Proteomes" id="UP000315444"/>
    </source>
</evidence>
<evidence type="ECO:0000313" key="9">
    <source>
        <dbReference type="EMBL" id="TWV48355.1"/>
    </source>
</evidence>
<evidence type="ECO:0000313" key="10">
    <source>
        <dbReference type="EMBL" id="UVR54914.1"/>
    </source>
</evidence>
<dbReference type="InterPro" id="IPR025269">
    <property type="entry name" value="SAM-like_dom"/>
</dbReference>
<dbReference type="Proteomes" id="UP000315444">
    <property type="component" value="Unassembled WGS sequence"/>
</dbReference>
<keyword evidence="3 5" id="KW-0238">DNA-binding</keyword>
<evidence type="ECO:0000256" key="2">
    <source>
        <dbReference type="ARBA" id="ARBA00022908"/>
    </source>
</evidence>
<dbReference type="InterPro" id="IPR013762">
    <property type="entry name" value="Integrase-like_cat_sf"/>
</dbReference>
<feature type="domain" description="Core-binding (CB)" evidence="7">
    <location>
        <begin position="107"/>
        <end position="189"/>
    </location>
</feature>
<protein>
    <submittedName>
        <fullName evidence="9">Site-specific integrase</fullName>
    </submittedName>
</protein>
<dbReference type="EMBL" id="CP103216">
    <property type="protein sequence ID" value="UVR54914.1"/>
    <property type="molecule type" value="Genomic_DNA"/>
</dbReference>
<name>A0A5C6JK42_BACFG</name>
<comment type="similarity">
    <text evidence="1">Belongs to the 'phage' integrase family.</text>
</comment>
<evidence type="ECO:0000256" key="3">
    <source>
        <dbReference type="ARBA" id="ARBA00023125"/>
    </source>
</evidence>
<evidence type="ECO:0000313" key="12">
    <source>
        <dbReference type="Proteomes" id="UP000319026"/>
    </source>
</evidence>
<dbReference type="InterPro" id="IPR011010">
    <property type="entry name" value="DNA_brk_join_enz"/>
</dbReference>
<dbReference type="Pfam" id="PF00589">
    <property type="entry name" value="Phage_integrase"/>
    <property type="match status" value="1"/>
</dbReference>
<dbReference type="PANTHER" id="PTHR30349">
    <property type="entry name" value="PHAGE INTEGRASE-RELATED"/>
    <property type="match status" value="1"/>
</dbReference>
<dbReference type="PANTHER" id="PTHR30349:SF64">
    <property type="entry name" value="PROPHAGE INTEGRASE INTD-RELATED"/>
    <property type="match status" value="1"/>
</dbReference>
<dbReference type="CDD" id="cd01185">
    <property type="entry name" value="INTN1_C_like"/>
    <property type="match status" value="1"/>
</dbReference>
<dbReference type="AlphaFoldDB" id="A0A5C6JK42"/>
<dbReference type="EMBL" id="VOHT01000005">
    <property type="protein sequence ID" value="TWV48355.1"/>
    <property type="molecule type" value="Genomic_DNA"/>
</dbReference>
<dbReference type="InterPro" id="IPR044068">
    <property type="entry name" value="CB"/>
</dbReference>
<organism evidence="9 12">
    <name type="scientific">Bacteroides fragilis</name>
    <dbReference type="NCBI Taxonomy" id="817"/>
    <lineage>
        <taxon>Bacteria</taxon>
        <taxon>Pseudomonadati</taxon>
        <taxon>Bacteroidota</taxon>
        <taxon>Bacteroidia</taxon>
        <taxon>Bacteroidales</taxon>
        <taxon>Bacteroidaceae</taxon>
        <taxon>Bacteroides</taxon>
    </lineage>
</organism>
<dbReference type="PROSITE" id="PS51900">
    <property type="entry name" value="CB"/>
    <property type="match status" value="1"/>
</dbReference>
<evidence type="ECO:0000256" key="1">
    <source>
        <dbReference type="ARBA" id="ARBA00008857"/>
    </source>
</evidence>
<dbReference type="Pfam" id="PF17293">
    <property type="entry name" value="Arm-DNA-bind_5"/>
    <property type="match status" value="1"/>
</dbReference>
<dbReference type="Pfam" id="PF13102">
    <property type="entry name" value="Phage_int_SAM_5"/>
    <property type="match status" value="1"/>
</dbReference>
<dbReference type="GO" id="GO:0003677">
    <property type="term" value="F:DNA binding"/>
    <property type="evidence" value="ECO:0007669"/>
    <property type="project" value="UniProtKB-UniRule"/>
</dbReference>
<feature type="domain" description="Tyr recombinase" evidence="6">
    <location>
        <begin position="209"/>
        <end position="383"/>
    </location>
</feature>
<proteinExistence type="inferred from homology"/>
<accession>A0A5C6JK42</accession>
<reference evidence="9 12" key="2">
    <citation type="submission" date="2019-07" db="EMBL/GenBank/DDBJ databases">
        <title>Genome Sequencing of Bacteroides fragilis.</title>
        <authorList>
            <person name="Pinto K.M."/>
            <person name="Ruoff K.L."/>
            <person name="Price C.E."/>
            <person name="Valls R.A."/>
            <person name="O'Toole G.A."/>
        </authorList>
    </citation>
    <scope>NUCLEOTIDE SEQUENCE [LARGE SCALE GENOMIC DNA]</scope>
    <source>
        <strain evidence="9 12">AD135F_3B</strain>
    </source>
</reference>
<dbReference type="Proteomes" id="UP000319026">
    <property type="component" value="Unassembled WGS sequence"/>
</dbReference>
<sequence length="385" mass="45234">MNTRISYKFVLKAEANSRGLYPVYMRAFLHGKKIEIATSITIVEGDWSETKQRVKRRNKLNEKHNMILEAFEKKALKCILDNFVYEETPLTLRQFKDYMLSIGQTENSFTDYILNYLNENKSRLRSESWWSYKSQITKLLKFRKHISFADLTEKFINEYQHYMLYTLHNNENTVSKSLRSLRTFINIAMRYGLIKTNPFKYITIKKVDGKRDFLSAEELSKLSDAYISNKIIDEQEKEVLQYFLFSCYTGLRYSDLKMLKTSSIKNNILHINMHKTNCLVSIPLSQKALQLLPNKINSESDYVFRVYCNKVTNRVLKQVGKRYGIPKKLTCHVARHTFATVSIILGIPIEVVSKLLGHSSLKTTQIYAKIVDSVKEREMEKWDKL</sequence>
<reference evidence="8 11" key="1">
    <citation type="submission" date="2019-07" db="EMBL/GenBank/DDBJ databases">
        <title>Genome sequencing of Bacteroides fragilis.</title>
        <authorList>
            <person name="Galasyn E.V."/>
            <person name="Ruoff K.L."/>
            <person name="Price C.E."/>
            <person name="Valls R.A."/>
            <person name="O'Toole G.A."/>
        </authorList>
    </citation>
    <scope>NUCLEOTIDE SEQUENCE [LARGE SCALE GENOMIC DNA]</scope>
    <source>
        <strain evidence="8 11">AD135F_1B</strain>
    </source>
</reference>